<feature type="domain" description="SnoaL-like" evidence="2">
    <location>
        <begin position="54"/>
        <end position="166"/>
    </location>
</feature>
<dbReference type="Pfam" id="PF13577">
    <property type="entry name" value="SnoaL_4"/>
    <property type="match status" value="1"/>
</dbReference>
<reference evidence="3 4" key="1">
    <citation type="journal article" date="2018" name="Nat. Biotechnol.">
        <title>A standardized bacterial taxonomy based on genome phylogeny substantially revises the tree of life.</title>
        <authorList>
            <person name="Parks D.H."/>
            <person name="Chuvochina M."/>
            <person name="Waite D.W."/>
            <person name="Rinke C."/>
            <person name="Skarshewski A."/>
            <person name="Chaumeil P.A."/>
            <person name="Hugenholtz P."/>
        </authorList>
    </citation>
    <scope>NUCLEOTIDE SEQUENCE [LARGE SCALE GENOMIC DNA]</scope>
    <source>
        <strain evidence="3">UBA9015</strain>
    </source>
</reference>
<dbReference type="SUPFAM" id="SSF54427">
    <property type="entry name" value="NTF2-like"/>
    <property type="match status" value="1"/>
</dbReference>
<dbReference type="EMBL" id="DOYJ01000169">
    <property type="protein sequence ID" value="HCB75727.1"/>
    <property type="molecule type" value="Genomic_DNA"/>
</dbReference>
<evidence type="ECO:0000259" key="2">
    <source>
        <dbReference type="Pfam" id="PF13577"/>
    </source>
</evidence>
<name>A0A3D0WAF6_9SPHN</name>
<feature type="compositionally biased region" description="Basic residues" evidence="1">
    <location>
        <begin position="1"/>
        <end position="12"/>
    </location>
</feature>
<gene>
    <name evidence="3" type="ORF">DEP91_06075</name>
</gene>
<evidence type="ECO:0000256" key="1">
    <source>
        <dbReference type="SAM" id="MobiDB-lite"/>
    </source>
</evidence>
<dbReference type="InterPro" id="IPR037401">
    <property type="entry name" value="SnoaL-like"/>
</dbReference>
<evidence type="ECO:0000313" key="3">
    <source>
        <dbReference type="EMBL" id="HCB75727.1"/>
    </source>
</evidence>
<dbReference type="InterPro" id="IPR032710">
    <property type="entry name" value="NTF2-like_dom_sf"/>
</dbReference>
<sequence>MRPRRSTRSRRKPAAEQKARLQSCTSPARMVCYDKQKRRRVAMGLSSVDPVTKLELHEVLSRFCWAIDHDDTGEWEQLFTIDARYAKSGMDPIEGRAGIMRIPGDLRAKSGGNWRHHFTNIIVDRAASGREMKVRAFLTVRDCMDCAPVASADCVILMRRTDHWRIAGFEAVSVCKGAGLPRPAASESETRVH</sequence>
<dbReference type="AlphaFoldDB" id="A0A3D0WAF6"/>
<organism evidence="3 4">
    <name type="scientific">Sphingomonas bacterium</name>
    <dbReference type="NCBI Taxonomy" id="1895847"/>
    <lineage>
        <taxon>Bacteria</taxon>
        <taxon>Pseudomonadati</taxon>
        <taxon>Pseudomonadota</taxon>
        <taxon>Alphaproteobacteria</taxon>
        <taxon>Sphingomonadales</taxon>
        <taxon>Sphingomonadaceae</taxon>
        <taxon>Sphingomonas</taxon>
    </lineage>
</organism>
<dbReference type="Gene3D" id="3.10.450.50">
    <property type="match status" value="1"/>
</dbReference>
<evidence type="ECO:0000313" key="4">
    <source>
        <dbReference type="Proteomes" id="UP000262699"/>
    </source>
</evidence>
<proteinExistence type="predicted"/>
<feature type="region of interest" description="Disordered" evidence="1">
    <location>
        <begin position="1"/>
        <end position="21"/>
    </location>
</feature>
<protein>
    <recommendedName>
        <fullName evidence="2">SnoaL-like domain-containing protein</fullName>
    </recommendedName>
</protein>
<dbReference type="Proteomes" id="UP000262699">
    <property type="component" value="Unassembled WGS sequence"/>
</dbReference>
<comment type="caution">
    <text evidence="3">The sequence shown here is derived from an EMBL/GenBank/DDBJ whole genome shotgun (WGS) entry which is preliminary data.</text>
</comment>
<accession>A0A3D0WAF6</accession>